<feature type="region of interest" description="Disordered" evidence="3">
    <location>
        <begin position="1752"/>
        <end position="1775"/>
    </location>
</feature>
<keyword evidence="6" id="KW-1185">Reference proteome</keyword>
<feature type="region of interest" description="Disordered" evidence="3">
    <location>
        <begin position="1216"/>
        <end position="1334"/>
    </location>
</feature>
<feature type="compositionally biased region" description="Pro residues" evidence="3">
    <location>
        <begin position="362"/>
        <end position="372"/>
    </location>
</feature>
<feature type="compositionally biased region" description="Polar residues" evidence="3">
    <location>
        <begin position="390"/>
        <end position="403"/>
    </location>
</feature>
<keyword evidence="2" id="KW-0175">Coiled coil</keyword>
<feature type="compositionally biased region" description="Low complexity" evidence="3">
    <location>
        <begin position="2323"/>
        <end position="2343"/>
    </location>
</feature>
<feature type="compositionally biased region" description="Polar residues" evidence="3">
    <location>
        <begin position="100"/>
        <end position="112"/>
    </location>
</feature>
<dbReference type="InterPro" id="IPR001265">
    <property type="entry name" value="Formin_Cappuccino_subfam"/>
</dbReference>
<dbReference type="InterPro" id="IPR036390">
    <property type="entry name" value="WH_DNA-bd_sf"/>
</dbReference>
<feature type="compositionally biased region" description="Polar residues" evidence="3">
    <location>
        <begin position="208"/>
        <end position="220"/>
    </location>
</feature>
<feature type="region of interest" description="Disordered" evidence="3">
    <location>
        <begin position="1829"/>
        <end position="2426"/>
    </location>
</feature>
<feature type="compositionally biased region" description="Polar residues" evidence="3">
    <location>
        <begin position="555"/>
        <end position="569"/>
    </location>
</feature>
<feature type="compositionally biased region" description="Basic and acidic residues" evidence="3">
    <location>
        <begin position="2220"/>
        <end position="2230"/>
    </location>
</feature>
<evidence type="ECO:0000256" key="2">
    <source>
        <dbReference type="SAM" id="Coils"/>
    </source>
</evidence>
<dbReference type="GeneID" id="101845155"/>
<feature type="compositionally biased region" description="Polar residues" evidence="3">
    <location>
        <begin position="586"/>
        <end position="606"/>
    </location>
</feature>
<feature type="region of interest" description="Disordered" evidence="3">
    <location>
        <begin position="712"/>
        <end position="737"/>
    </location>
</feature>
<feature type="compositionally biased region" description="Low complexity" evidence="3">
    <location>
        <begin position="2167"/>
        <end position="2177"/>
    </location>
</feature>
<feature type="compositionally biased region" description="Gly residues" evidence="3">
    <location>
        <begin position="181"/>
        <end position="190"/>
    </location>
</feature>
<dbReference type="InterPro" id="IPR015425">
    <property type="entry name" value="FH2_Formin"/>
</dbReference>
<dbReference type="PROSITE" id="PS51444">
    <property type="entry name" value="FH2"/>
    <property type="match status" value="1"/>
</dbReference>
<dbReference type="Pfam" id="PF02181">
    <property type="entry name" value="FH2"/>
    <property type="match status" value="1"/>
</dbReference>
<dbReference type="InterPro" id="IPR000591">
    <property type="entry name" value="DEP_dom"/>
</dbReference>
<dbReference type="Proteomes" id="UP000694888">
    <property type="component" value="Unplaced"/>
</dbReference>
<feature type="compositionally biased region" description="Low complexity" evidence="3">
    <location>
        <begin position="1440"/>
        <end position="1454"/>
    </location>
</feature>
<feature type="region of interest" description="Disordered" evidence="3">
    <location>
        <begin position="100"/>
        <end position="119"/>
    </location>
</feature>
<feature type="compositionally biased region" description="Polar residues" evidence="3">
    <location>
        <begin position="245"/>
        <end position="254"/>
    </location>
</feature>
<feature type="compositionally biased region" description="Low complexity" evidence="3">
    <location>
        <begin position="491"/>
        <end position="501"/>
    </location>
</feature>
<feature type="compositionally biased region" description="Basic and acidic residues" evidence="3">
    <location>
        <begin position="1956"/>
        <end position="1975"/>
    </location>
</feature>
<dbReference type="Gene3D" id="1.20.58.2220">
    <property type="entry name" value="Formin, FH2 domain"/>
    <property type="match status" value="1"/>
</dbReference>
<feature type="region of interest" description="Disordered" evidence="3">
    <location>
        <begin position="1470"/>
        <end position="1584"/>
    </location>
</feature>
<feature type="domain" description="DEP" evidence="4">
    <location>
        <begin position="28"/>
        <end position="86"/>
    </location>
</feature>
<organism evidence="6 7">
    <name type="scientific">Aplysia californica</name>
    <name type="common">California sea hare</name>
    <dbReference type="NCBI Taxonomy" id="6500"/>
    <lineage>
        <taxon>Eukaryota</taxon>
        <taxon>Metazoa</taxon>
        <taxon>Spiralia</taxon>
        <taxon>Lophotrochozoa</taxon>
        <taxon>Mollusca</taxon>
        <taxon>Gastropoda</taxon>
        <taxon>Heterobranchia</taxon>
        <taxon>Euthyneura</taxon>
        <taxon>Tectipleura</taxon>
        <taxon>Aplysiida</taxon>
        <taxon>Aplysioidea</taxon>
        <taxon>Aplysiidae</taxon>
        <taxon>Aplysia</taxon>
    </lineage>
</organism>
<feature type="compositionally biased region" description="Polar residues" evidence="3">
    <location>
        <begin position="2311"/>
        <end position="2322"/>
    </location>
</feature>
<feature type="compositionally biased region" description="Basic and acidic residues" evidence="3">
    <location>
        <begin position="228"/>
        <end position="244"/>
    </location>
</feature>
<evidence type="ECO:0000259" key="4">
    <source>
        <dbReference type="PROSITE" id="PS50186"/>
    </source>
</evidence>
<dbReference type="InterPro" id="IPR042201">
    <property type="entry name" value="FH2_Formin_sf"/>
</dbReference>
<dbReference type="PROSITE" id="PS50186">
    <property type="entry name" value="DEP"/>
    <property type="match status" value="1"/>
</dbReference>
<dbReference type="SMART" id="SM00498">
    <property type="entry name" value="FH2"/>
    <property type="match status" value="1"/>
</dbReference>
<evidence type="ECO:0000256" key="1">
    <source>
        <dbReference type="ARBA" id="ARBA00005271"/>
    </source>
</evidence>
<feature type="compositionally biased region" description="Polar residues" evidence="3">
    <location>
        <begin position="2439"/>
        <end position="2455"/>
    </location>
</feature>
<dbReference type="PANTHER" id="PTHR45920">
    <property type="entry name" value="FORMIN HOMOLOGY 2 DOMAIN CONTAINING, ISOFORM I"/>
    <property type="match status" value="1"/>
</dbReference>
<dbReference type="SUPFAM" id="SSF46785">
    <property type="entry name" value="Winged helix' DNA-binding domain"/>
    <property type="match status" value="1"/>
</dbReference>
<feature type="compositionally biased region" description="Low complexity" evidence="3">
    <location>
        <begin position="1320"/>
        <end position="1332"/>
    </location>
</feature>
<feature type="compositionally biased region" description="Low complexity" evidence="3">
    <location>
        <begin position="576"/>
        <end position="585"/>
    </location>
</feature>
<feature type="compositionally biased region" description="Polar residues" evidence="3">
    <location>
        <begin position="2245"/>
        <end position="2271"/>
    </location>
</feature>
<evidence type="ECO:0000313" key="6">
    <source>
        <dbReference type="Proteomes" id="UP000694888"/>
    </source>
</evidence>
<feature type="compositionally biased region" description="Low complexity" evidence="3">
    <location>
        <begin position="2366"/>
        <end position="2423"/>
    </location>
</feature>
<dbReference type="PRINTS" id="PR00828">
    <property type="entry name" value="FORMIN"/>
</dbReference>
<feature type="compositionally biased region" description="Low complexity" evidence="3">
    <location>
        <begin position="2131"/>
        <end position="2142"/>
    </location>
</feature>
<feature type="compositionally biased region" description="Basic and acidic residues" evidence="3">
    <location>
        <begin position="1923"/>
        <end position="1936"/>
    </location>
</feature>
<dbReference type="RefSeq" id="XP_005093520.2">
    <property type="nucleotide sequence ID" value="XM_005093463.3"/>
</dbReference>
<reference evidence="7" key="1">
    <citation type="submission" date="2025-08" db="UniProtKB">
        <authorList>
            <consortium name="RefSeq"/>
        </authorList>
    </citation>
    <scope>IDENTIFICATION</scope>
</reference>
<feature type="compositionally biased region" description="Polar residues" evidence="3">
    <location>
        <begin position="1235"/>
        <end position="1244"/>
    </location>
</feature>
<evidence type="ECO:0000256" key="3">
    <source>
        <dbReference type="SAM" id="MobiDB-lite"/>
    </source>
</evidence>
<comment type="similarity">
    <text evidence="1">Belongs to the formin homology family. Cappuccino subfamily.</text>
</comment>
<feature type="compositionally biased region" description="Basic residues" evidence="3">
    <location>
        <begin position="323"/>
        <end position="337"/>
    </location>
</feature>
<feature type="region of interest" description="Disordered" evidence="3">
    <location>
        <begin position="2439"/>
        <end position="2485"/>
    </location>
</feature>
<feature type="region of interest" description="Disordered" evidence="3">
    <location>
        <begin position="171"/>
        <end position="273"/>
    </location>
</feature>
<dbReference type="InterPro" id="IPR036388">
    <property type="entry name" value="WH-like_DNA-bd_sf"/>
</dbReference>
<feature type="coiled-coil region" evidence="2">
    <location>
        <begin position="639"/>
        <end position="684"/>
    </location>
</feature>
<feature type="region of interest" description="Disordered" evidence="3">
    <location>
        <begin position="1425"/>
        <end position="1458"/>
    </location>
</feature>
<feature type="domain" description="FH2" evidence="5">
    <location>
        <begin position="744"/>
        <end position="1154"/>
    </location>
</feature>
<feature type="coiled-coil region" evidence="2">
    <location>
        <begin position="1026"/>
        <end position="1060"/>
    </location>
</feature>
<gene>
    <name evidence="7" type="primary">LOC101845155</name>
</gene>
<feature type="compositionally biased region" description="Polar residues" evidence="3">
    <location>
        <begin position="1977"/>
        <end position="1988"/>
    </location>
</feature>
<feature type="compositionally biased region" description="Polar residues" evidence="3">
    <location>
        <begin position="262"/>
        <end position="273"/>
    </location>
</feature>
<name>A0ABM0JH29_APLCA</name>
<dbReference type="SUPFAM" id="SSF101447">
    <property type="entry name" value="Formin homology 2 domain (FH2 domain)"/>
    <property type="match status" value="1"/>
</dbReference>
<feature type="compositionally biased region" description="Basic and acidic residues" evidence="3">
    <location>
        <begin position="1856"/>
        <end position="1866"/>
    </location>
</feature>
<feature type="region of interest" description="Disordered" evidence="3">
    <location>
        <begin position="1699"/>
        <end position="1718"/>
    </location>
</feature>
<feature type="compositionally biased region" description="Polar residues" evidence="3">
    <location>
        <begin position="2062"/>
        <end position="2073"/>
    </location>
</feature>
<feature type="region of interest" description="Disordered" evidence="3">
    <location>
        <begin position="1347"/>
        <end position="1404"/>
    </location>
</feature>
<feature type="compositionally biased region" description="Polar residues" evidence="3">
    <location>
        <begin position="1385"/>
        <end position="1403"/>
    </location>
</feature>
<feature type="region of interest" description="Disordered" evidence="3">
    <location>
        <begin position="448"/>
        <end position="634"/>
    </location>
</feature>
<feature type="compositionally biased region" description="Basic and acidic residues" evidence="3">
    <location>
        <begin position="1606"/>
        <end position="1627"/>
    </location>
</feature>
<feature type="compositionally biased region" description="Basic and acidic residues" evidence="3">
    <location>
        <begin position="1255"/>
        <end position="1265"/>
    </location>
</feature>
<feature type="compositionally biased region" description="Low complexity" evidence="3">
    <location>
        <begin position="2111"/>
        <end position="2122"/>
    </location>
</feature>
<dbReference type="PANTHER" id="PTHR45920:SF7">
    <property type="entry name" value="FORMIN-G"/>
    <property type="match status" value="1"/>
</dbReference>
<evidence type="ECO:0000259" key="5">
    <source>
        <dbReference type="PROSITE" id="PS51444"/>
    </source>
</evidence>
<feature type="region of interest" description="Disordered" evidence="3">
    <location>
        <begin position="320"/>
        <end position="414"/>
    </location>
</feature>
<feature type="compositionally biased region" description="Low complexity" evidence="3">
    <location>
        <begin position="2231"/>
        <end position="2244"/>
    </location>
</feature>
<accession>A0ABM0JH29</accession>
<feature type="compositionally biased region" description="Low complexity" evidence="3">
    <location>
        <begin position="1836"/>
        <end position="1848"/>
    </location>
</feature>
<feature type="compositionally biased region" description="Low complexity" evidence="3">
    <location>
        <begin position="450"/>
        <end position="460"/>
    </location>
</feature>
<dbReference type="Gene3D" id="1.10.10.10">
    <property type="entry name" value="Winged helix-like DNA-binding domain superfamily/Winged helix DNA-binding domain"/>
    <property type="match status" value="1"/>
</dbReference>
<feature type="compositionally biased region" description="Basic residues" evidence="3">
    <location>
        <begin position="477"/>
        <end position="490"/>
    </location>
</feature>
<proteinExistence type="inferred from homology"/>
<feature type="compositionally biased region" description="Low complexity" evidence="3">
    <location>
        <begin position="2278"/>
        <end position="2300"/>
    </location>
</feature>
<feature type="compositionally biased region" description="Polar residues" evidence="3">
    <location>
        <begin position="2203"/>
        <end position="2219"/>
    </location>
</feature>
<protein>
    <submittedName>
        <fullName evidence="7">Uncharacterized protein LOC101845155</fullName>
    </submittedName>
</protein>
<feature type="region of interest" description="Disordered" evidence="3">
    <location>
        <begin position="1604"/>
        <end position="1650"/>
    </location>
</feature>
<feature type="compositionally biased region" description="Polar residues" evidence="3">
    <location>
        <begin position="2349"/>
        <end position="2361"/>
    </location>
</feature>
<evidence type="ECO:0000313" key="7">
    <source>
        <dbReference type="RefSeq" id="XP_005093520.2"/>
    </source>
</evidence>
<feature type="compositionally biased region" description="Polar residues" evidence="3">
    <location>
        <begin position="1631"/>
        <end position="1645"/>
    </location>
</feature>
<sequence>MEGVEKYWKVHRFQMEKRRGHGPSRNRNVFKGSVLVSLLVESHPKRFPNRSVACKLARRLFKDGHITTIFGAKDFEDSAQLYVWQDDDVIRKRGRNAIASPTSSSCSNPVTYSSPNSLHHPLSPGSDLEWELIQDIRNKVLNRSEAYNIVTSYNTFFQELEQDFGYDHSRHSPRKGIAGSDVGGWTGSSGGTPHTSTLELKKKECSPYYSTDSSVEGQGQRNKRHKDKSPSKGVKKEHVHHSEVSENNPESPYSKTPFPSIVVSSPHSQKGTLTNSAHVVNSVQNCDSQDIYNTQEPLLSSNSKSTPPHIKQQLLQSQDAHFVHHRHRPHHQQKHHQQQQPYQTLSVSPQRRVGAHEAEPTSSPPHPLPPPFACSSANTGMNIHPDSNAIMVSQDSRSSSHVTGSHDRDVIMAPRGGMSDLDIAENTQNLPGGTAGSLVSSVATTESVDNNNTLTNSGNNFATVDTLHRSSNSSSHHNSHHHHQNPHHHNIPPQSQQQQQHHPQKWKREGNNTTVTPSQPHHQHLHPPPSSSSAAPQDMIANWLNADPVPPLVSSAKTGASQQPTSATRWGSRGDNNNITASNNNSDPRTAVSSVRTPHSVVSSGSPPRWPENEMSDGMDSGGRRWPPDTNAYSYSDNEKQLLEEMRRMKKEHQSVLRTYEGRVNKLMAKMHELRNIAEMLENSSSKSSPYGVLPGKLALLNILVDKDGQGKKATSVSPAECEGVQIPPPLPPRPGRGLRVYPNKPIIHTGVAMRQLSWSRIILEDAGAENSNTVWQGMTEPKIDTDELERLFSGASNVSEEVNLYDDICLRRGRSKSQTTAIYDNERSQRIISELKVLHCTLPDVVQAFVALNSDDLHTDSFAELLELLNSQRELDKILHHVKRKGASHLDVAEFLVFELSKVDHFRERLEFLRFKNKLQINLFEIDQQLKELHTACEEITTSLSLKHVLETVLAVGNHMNGGTENGQADGFKLDILNSLKDMQDQSHRGNLLELIMKIYCLKFESDTDFGCPKRFRLPEPSNMRHAAQVSFEDIQRALVELKEELTLVRNKLENLSKREGSNLTIALRVTSENFMTSAVEMLAEEQKLLEDTRGHFWKTTAFFSLDGQRTSPHDFFQIWASFLHDCKYYWKLAHRNLAKIKFNGDLATKSQLSCSSLPGFNNLKSVMMRHVASFQQDEDMRASKAQQLQHINSWIESVGRYAMEMQPEMEHQMDFPENTLSGPQASKNDHIHQSGSHYNSLSGPPPMSPNEKSNSELYKDSKHEHRHQHSEPSHPSNKHIHSNVSAFKEPNRPEVSSSPKPIKATPPNVIRPQPLLHTSPTMSSPSPTNPVIQLVQPSNLIPILREDSDDNFGFEPPYETLSKPQPPNQLSSPLREETDNAIYPSSSNTSTTAYPTLNSPVSPDVEVAQKKNANFFKTLLKRDQKRSHQAGHSEDGSPHSSSQHSSTHKSGSTPFNKLRNTFVQKLSGNAGSKKSSSTEAPSSLVPSHQGEVPPKPPKGLVPADIDQTPSQKESNKDSSSKQSSSNYEDNKTSHVNYQNYYYPGQPRRREDPVQKSGETENFSATGYSGIRDGHDSLPSTISSVHSFRDHTSQKYPLNILPSNRARDAETPERQADHVKYPKKEAGQVNDLNNNIESDQSKPSRGSRARVRAPIALGSNMSISDVYGKATEAALTDGPISNIDRREVTDVPDVYDGEGQLGDHGNNMAPRPSSSESKWVKASAVPVYKAKLIPNYENQTKLDPRIEGGVRGQAEAPAPARHAPQVSNSSDVYRQELQKKSEQFVGGGIYPTVGQLSGGKTNSIPGMPTSYTVLPPKPIHYHASPIVVSQGPHASSNPSVNNVSDSNALPSNLSDRNDTHAGEKKFSHRISSPHGEEFKSNKNGPHFVVSPDGRLQMEPTSKVTPPEQGRTPARRSASAHSVLDKDRETGSHDRMTWSAHGSPGSSQSRTHGRTSRKDNCEVKHTPTSSRDHHQQGKPQNGPPQSVGNLIDRFEKKPGSKIMPIGLLDIDDKPPSMTSTPVARRKNQGAGVDRSGNQTSSAGPSERESSKSGSTSGKSNKHGNPTSDPSSQHDFNRGLTSSHRHGGGGGGQHGSKSQSQTVAPFLVQAPSTSSSGRHGTSSQQPQHQAQSYTTDSYSTGGSHSRHRHHGQNFQSPDFFQQTHHHQQQLQQGIPQDHIINAGNLEHHRHHRDSGDKKSGKSSQIGSYTASPGTSNLSHTPSDRVPTEHSRSSSSKKSPHTQSSQGKMTSSQGHTPSNISRNSSQGHTPSSQGHHRSSKASMLSSPPVSSSTSSHVSNYQSPFLPKPEPQYPSHQQDQQRNYDQPSSSQQPQQQQSTSQSSSTSNRPEQDQYNHQGPPSQGLLNMATVSPQSQQTQSSTTAHSSFNNPQSHQQQQQQQHNFQTHNSPPQNFSSHPSTSPSSSSQYHHHHQFYNPQIVSSNTANSMTNAPNITSSNFDSHKYSEELRRASKSTNSAFERPLKSNLSYGRQPGAMAVVKPTVMHL</sequence>
<feature type="compositionally biased region" description="Basic and acidic residues" evidence="3">
    <location>
        <begin position="2456"/>
        <end position="2466"/>
    </location>
</feature>